<feature type="chain" id="PRO_5007599921" evidence="11">
    <location>
        <begin position="31"/>
        <end position="661"/>
    </location>
</feature>
<evidence type="ECO:0000256" key="9">
    <source>
        <dbReference type="PROSITE-ProRule" id="PRU00433"/>
    </source>
</evidence>
<dbReference type="EMBL" id="LVJS01000054">
    <property type="protein sequence ID" value="KZC22576.1"/>
    <property type="molecule type" value="Genomic_DNA"/>
</dbReference>
<feature type="domain" description="Cytochrome c" evidence="12">
    <location>
        <begin position="137"/>
        <end position="225"/>
    </location>
</feature>
<evidence type="ECO:0000256" key="3">
    <source>
        <dbReference type="ARBA" id="ARBA00022617"/>
    </source>
</evidence>
<comment type="caution">
    <text evidence="13">The sequence shown here is derived from an EMBL/GenBank/DDBJ whole genome shotgun (WGS) entry which is preliminary data.</text>
</comment>
<evidence type="ECO:0000256" key="8">
    <source>
        <dbReference type="ARBA" id="ARBA00023136"/>
    </source>
</evidence>
<keyword evidence="11" id="KW-0732">Signal</keyword>
<evidence type="ECO:0000256" key="4">
    <source>
        <dbReference type="ARBA" id="ARBA00022692"/>
    </source>
</evidence>
<dbReference type="GO" id="GO:0046872">
    <property type="term" value="F:metal ion binding"/>
    <property type="evidence" value="ECO:0007669"/>
    <property type="project" value="UniProtKB-KW"/>
</dbReference>
<dbReference type="PANTHER" id="PTHR31632">
    <property type="entry name" value="IRON TRANSPORTER FTH1"/>
    <property type="match status" value="1"/>
</dbReference>
<evidence type="ECO:0000256" key="1">
    <source>
        <dbReference type="ARBA" id="ARBA00004141"/>
    </source>
</evidence>
<evidence type="ECO:0000259" key="12">
    <source>
        <dbReference type="PROSITE" id="PS51007"/>
    </source>
</evidence>
<feature type="transmembrane region" description="Helical" evidence="10">
    <location>
        <begin position="539"/>
        <end position="559"/>
    </location>
</feature>
<accession>A0A154QF70</accession>
<evidence type="ECO:0000256" key="2">
    <source>
        <dbReference type="ARBA" id="ARBA00008333"/>
    </source>
</evidence>
<keyword evidence="14" id="KW-1185">Reference proteome</keyword>
<dbReference type="InterPro" id="IPR036909">
    <property type="entry name" value="Cyt_c-like_dom_sf"/>
</dbReference>
<dbReference type="SUPFAM" id="SSF46626">
    <property type="entry name" value="Cytochrome c"/>
    <property type="match status" value="1"/>
</dbReference>
<feature type="signal peptide" evidence="11">
    <location>
        <begin position="1"/>
        <end position="30"/>
    </location>
</feature>
<comment type="subcellular location">
    <subcellularLocation>
        <location evidence="1">Membrane</location>
        <topology evidence="1">Multi-pass membrane protein</topology>
    </subcellularLocation>
</comment>
<keyword evidence="4 10" id="KW-0812">Transmembrane</keyword>
<dbReference type="GO" id="GO:0033573">
    <property type="term" value="C:high-affinity iron permease complex"/>
    <property type="evidence" value="ECO:0007669"/>
    <property type="project" value="InterPro"/>
</dbReference>
<comment type="similarity">
    <text evidence="2">Belongs to the oxidase-dependent Fe transporter (OFeT) (TC 9.A.10.1) family.</text>
</comment>
<keyword evidence="3 9" id="KW-0349">Heme</keyword>
<dbReference type="PROSITE" id="PS51007">
    <property type="entry name" value="CYTC"/>
    <property type="match status" value="1"/>
</dbReference>
<evidence type="ECO:0000256" key="10">
    <source>
        <dbReference type="SAM" id="Phobius"/>
    </source>
</evidence>
<keyword evidence="5 9" id="KW-0479">Metal-binding</keyword>
<feature type="transmembrane region" description="Helical" evidence="10">
    <location>
        <begin position="566"/>
        <end position="586"/>
    </location>
</feature>
<dbReference type="eggNOG" id="COG0672">
    <property type="taxonomic scope" value="Bacteria"/>
</dbReference>
<keyword evidence="6 10" id="KW-1133">Transmembrane helix</keyword>
<dbReference type="Proteomes" id="UP000076131">
    <property type="component" value="Unassembled WGS sequence"/>
</dbReference>
<protein>
    <submittedName>
        <fullName evidence="13">Iron permease</fullName>
    </submittedName>
</protein>
<dbReference type="GO" id="GO:0020037">
    <property type="term" value="F:heme binding"/>
    <property type="evidence" value="ECO:0007669"/>
    <property type="project" value="InterPro"/>
</dbReference>
<evidence type="ECO:0000313" key="13">
    <source>
        <dbReference type="EMBL" id="KZC22576.1"/>
    </source>
</evidence>
<evidence type="ECO:0000256" key="11">
    <source>
        <dbReference type="SAM" id="SignalP"/>
    </source>
</evidence>
<name>A0A154QF70_9GAMM</name>
<dbReference type="Gene3D" id="1.10.760.10">
    <property type="entry name" value="Cytochrome c-like domain"/>
    <property type="match status" value="1"/>
</dbReference>
<dbReference type="eggNOG" id="COG2010">
    <property type="taxonomic scope" value="Bacteria"/>
</dbReference>
<feature type="transmembrane region" description="Helical" evidence="10">
    <location>
        <begin position="622"/>
        <end position="640"/>
    </location>
</feature>
<dbReference type="Pfam" id="PF03239">
    <property type="entry name" value="FTR1"/>
    <property type="match status" value="1"/>
</dbReference>
<dbReference type="Pfam" id="PF00034">
    <property type="entry name" value="Cytochrom_C"/>
    <property type="match status" value="1"/>
</dbReference>
<dbReference type="InterPro" id="IPR009056">
    <property type="entry name" value="Cyt_c-like_dom"/>
</dbReference>
<feature type="transmembrane region" description="Helical" evidence="10">
    <location>
        <begin position="429"/>
        <end position="452"/>
    </location>
</feature>
<dbReference type="InterPro" id="IPR004923">
    <property type="entry name" value="FTR1/Fip1/EfeU"/>
</dbReference>
<feature type="transmembrane region" description="Helical" evidence="10">
    <location>
        <begin position="502"/>
        <end position="519"/>
    </location>
</feature>
<feature type="transmembrane region" description="Helical" evidence="10">
    <location>
        <begin position="464"/>
        <end position="481"/>
    </location>
</feature>
<gene>
    <name evidence="13" type="ORF">RHOFW104T7_17315</name>
</gene>
<evidence type="ECO:0000313" key="14">
    <source>
        <dbReference type="Proteomes" id="UP000076131"/>
    </source>
</evidence>
<reference evidence="13 14" key="1">
    <citation type="journal article" date="2016" name="MBio">
        <title>Lateral Gene Transfer in a Heavy Metal-Contaminated-Groundwater Microbial Community.</title>
        <authorList>
            <person name="Hemme C.L."/>
            <person name="Green S.J."/>
            <person name="Rishishwar L."/>
            <person name="Prakash O."/>
            <person name="Pettenato A."/>
            <person name="Chakraborty R."/>
            <person name="Deutschbauer A.M."/>
            <person name="Van Nostrand J.D."/>
            <person name="Wu L."/>
            <person name="He Z."/>
            <person name="Jordan I.K."/>
            <person name="Hazen T.C."/>
            <person name="Arkin A.P."/>
            <person name="Kostka J.E."/>
            <person name="Zhou J."/>
        </authorList>
    </citation>
    <scope>NUCLEOTIDE SEQUENCE [LARGE SCALE GENOMIC DNA]</scope>
    <source>
        <strain evidence="13 14">FW104-T7</strain>
    </source>
</reference>
<evidence type="ECO:0000256" key="7">
    <source>
        <dbReference type="ARBA" id="ARBA00023004"/>
    </source>
</evidence>
<sequence length="661" mass="70100">MITTRIRNILHHVAVAALLVWGIGALPAQAEDIPSAVPQTWQMLDYLATDYAGAVKDGAVISTSEYAEMREFTATARSRIAALPPTVATPALLQQADTLVASVEAKATPAQVATQAHALADALLQAYPVPTAPERAPDLARGATLYQNQCAACHGATGHGDGPAGLLLSPRPVNFTDQTRADQRSALSLYEVISQGVAGTPMASYAQQLSSDDRWALAYYVGSLAYAKEAVAGADTWQHDTAARAQIADLKELSRARVAQLTPTLGAERARTIVGYLRAHPDVIQQQALAGIPLARARLAASLTAYRAGAKTQATQLALSAYLDGVEPVEPQLNARDSALRAQLETSMGAYRSALSGNTPVESVVKQADAIDGLLVRAQEVTADAASDAAAIFLGAFTILVREGLEALLVVVALLAFLRKAARPEALRYVHAGWILALVAGGITWAIASYAISISGAGRELTEGLSSLFAAFVLLGVGLWMHQKSIGGRWQAYLKEKMAAALNRRSAWFLFGLAFISVYREVFESILFYAALWNDGQEVWLLSGIAAGAAVLGLIAWVLLRTSRRLPIGTFFSASSALIAVLAIALTGKGIAALQEAGWVAVSVAPVPHIELLGIYPTWQSLLAQLAILVLLAVGFVFNIRRGRQRLPSPPTTREVLPDAD</sequence>
<organism evidence="13 14">
    <name type="scientific">Rhodanobacter thiooxydans</name>
    <dbReference type="NCBI Taxonomy" id="416169"/>
    <lineage>
        <taxon>Bacteria</taxon>
        <taxon>Pseudomonadati</taxon>
        <taxon>Pseudomonadota</taxon>
        <taxon>Gammaproteobacteria</taxon>
        <taxon>Lysobacterales</taxon>
        <taxon>Rhodanobacteraceae</taxon>
        <taxon>Rhodanobacter</taxon>
    </lineage>
</organism>
<feature type="transmembrane region" description="Helical" evidence="10">
    <location>
        <begin position="389"/>
        <end position="417"/>
    </location>
</feature>
<dbReference type="AlphaFoldDB" id="A0A154QF70"/>
<keyword evidence="7 9" id="KW-0408">Iron</keyword>
<dbReference type="PANTHER" id="PTHR31632:SF2">
    <property type="entry name" value="PLASMA MEMBRANE IRON PERMEASE"/>
    <property type="match status" value="1"/>
</dbReference>
<proteinExistence type="inferred from homology"/>
<evidence type="ECO:0000256" key="6">
    <source>
        <dbReference type="ARBA" id="ARBA00022989"/>
    </source>
</evidence>
<keyword evidence="8 10" id="KW-0472">Membrane</keyword>
<dbReference type="STRING" id="416169.RHOFW104T7_17315"/>
<dbReference type="GO" id="GO:0015093">
    <property type="term" value="F:ferrous iron transmembrane transporter activity"/>
    <property type="evidence" value="ECO:0007669"/>
    <property type="project" value="TreeGrafter"/>
</dbReference>
<evidence type="ECO:0000256" key="5">
    <source>
        <dbReference type="ARBA" id="ARBA00022723"/>
    </source>
</evidence>
<dbReference type="GO" id="GO:0009055">
    <property type="term" value="F:electron transfer activity"/>
    <property type="evidence" value="ECO:0007669"/>
    <property type="project" value="InterPro"/>
</dbReference>